<sequence length="82" mass="9079">MSFMVVWSTTGGLGRRNAKGLRQSAVITQPIERASGRLEEYRVGGGGRGLPWQHLQASKVTALIMRTCTAERRERRGHLTEG</sequence>
<name>A0A9Q0DUE2_9TELE</name>
<gene>
    <name evidence="1" type="ORF">NHX12_005695</name>
</gene>
<accession>A0A9Q0DUE2</accession>
<proteinExistence type="predicted"/>
<dbReference type="EMBL" id="JANIIK010000112">
    <property type="protein sequence ID" value="KAJ3593360.1"/>
    <property type="molecule type" value="Genomic_DNA"/>
</dbReference>
<dbReference type="Proteomes" id="UP001148018">
    <property type="component" value="Unassembled WGS sequence"/>
</dbReference>
<evidence type="ECO:0000313" key="2">
    <source>
        <dbReference type="Proteomes" id="UP001148018"/>
    </source>
</evidence>
<protein>
    <submittedName>
        <fullName evidence="1">Uncharacterized protein</fullName>
    </submittedName>
</protein>
<keyword evidence="2" id="KW-1185">Reference proteome</keyword>
<comment type="caution">
    <text evidence="1">The sequence shown here is derived from an EMBL/GenBank/DDBJ whole genome shotgun (WGS) entry which is preliminary data.</text>
</comment>
<organism evidence="1 2">
    <name type="scientific">Muraenolepis orangiensis</name>
    <name type="common">Patagonian moray cod</name>
    <dbReference type="NCBI Taxonomy" id="630683"/>
    <lineage>
        <taxon>Eukaryota</taxon>
        <taxon>Metazoa</taxon>
        <taxon>Chordata</taxon>
        <taxon>Craniata</taxon>
        <taxon>Vertebrata</taxon>
        <taxon>Euteleostomi</taxon>
        <taxon>Actinopterygii</taxon>
        <taxon>Neopterygii</taxon>
        <taxon>Teleostei</taxon>
        <taxon>Neoteleostei</taxon>
        <taxon>Acanthomorphata</taxon>
        <taxon>Zeiogadaria</taxon>
        <taxon>Gadariae</taxon>
        <taxon>Gadiformes</taxon>
        <taxon>Muraenolepidoidei</taxon>
        <taxon>Muraenolepididae</taxon>
        <taxon>Muraenolepis</taxon>
    </lineage>
</organism>
<reference evidence="1" key="1">
    <citation type="submission" date="2022-07" db="EMBL/GenBank/DDBJ databases">
        <title>Chromosome-level genome of Muraenolepis orangiensis.</title>
        <authorList>
            <person name="Kim J."/>
        </authorList>
    </citation>
    <scope>NUCLEOTIDE SEQUENCE</scope>
    <source>
        <strain evidence="1">KU_S4_2022</strain>
        <tissue evidence="1">Muscle</tissue>
    </source>
</reference>
<evidence type="ECO:0000313" key="1">
    <source>
        <dbReference type="EMBL" id="KAJ3593360.1"/>
    </source>
</evidence>
<dbReference type="AlphaFoldDB" id="A0A9Q0DUE2"/>